<gene>
    <name evidence="4" type="ORF">HD597_007086</name>
</gene>
<sequence>MSDREEVRRRIIDATTRLLHDKGREGVTTRTVGAAAGVQAPTLYRLFTDMDGLLEAVAADGLARYLERKHSQELSDDPVDDLRRGWDTHVGFGLENPAHYLLIYGRPTPGTRRRVTEQAMERLHLLIERIAVAGRLSVGVEAAAAMVHAAGVGLTLTLIGTPPEERDAALPDRLREAVLGAITTAAPAGDPGLAQRAVGLKAVLDEAPGLYTPGERALLGELLDRAADHAPAR</sequence>
<evidence type="ECO:0000259" key="3">
    <source>
        <dbReference type="PROSITE" id="PS50977"/>
    </source>
</evidence>
<dbReference type="GO" id="GO:0003700">
    <property type="term" value="F:DNA-binding transcription factor activity"/>
    <property type="evidence" value="ECO:0007669"/>
    <property type="project" value="TreeGrafter"/>
</dbReference>
<dbReference type="InterPro" id="IPR009057">
    <property type="entry name" value="Homeodomain-like_sf"/>
</dbReference>
<feature type="DNA-binding region" description="H-T-H motif" evidence="2">
    <location>
        <begin position="28"/>
        <end position="47"/>
    </location>
</feature>
<evidence type="ECO:0000256" key="1">
    <source>
        <dbReference type="ARBA" id="ARBA00023125"/>
    </source>
</evidence>
<dbReference type="InterPro" id="IPR050109">
    <property type="entry name" value="HTH-type_TetR-like_transc_reg"/>
</dbReference>
<dbReference type="InterPro" id="IPR036271">
    <property type="entry name" value="Tet_transcr_reg_TetR-rel_C_sf"/>
</dbReference>
<dbReference type="Proteomes" id="UP001139648">
    <property type="component" value="Unassembled WGS sequence"/>
</dbReference>
<keyword evidence="5" id="KW-1185">Reference proteome</keyword>
<dbReference type="Gene3D" id="1.10.357.10">
    <property type="entry name" value="Tetracycline Repressor, domain 2"/>
    <property type="match status" value="1"/>
</dbReference>
<dbReference type="GO" id="GO:0000976">
    <property type="term" value="F:transcription cis-regulatory region binding"/>
    <property type="evidence" value="ECO:0007669"/>
    <property type="project" value="TreeGrafter"/>
</dbReference>
<evidence type="ECO:0000313" key="5">
    <source>
        <dbReference type="Proteomes" id="UP001139648"/>
    </source>
</evidence>
<dbReference type="SUPFAM" id="SSF46689">
    <property type="entry name" value="Homeodomain-like"/>
    <property type="match status" value="1"/>
</dbReference>
<name>A0A9X2GJK7_9ACTN</name>
<accession>A0A9X2GJK7</accession>
<dbReference type="RefSeq" id="WP_253747644.1">
    <property type="nucleotide sequence ID" value="NZ_BAABKA010000066.1"/>
</dbReference>
<organism evidence="4 5">
    <name type="scientific">Nonomuraea thailandensis</name>
    <dbReference type="NCBI Taxonomy" id="1188745"/>
    <lineage>
        <taxon>Bacteria</taxon>
        <taxon>Bacillati</taxon>
        <taxon>Actinomycetota</taxon>
        <taxon>Actinomycetes</taxon>
        <taxon>Streptosporangiales</taxon>
        <taxon>Streptosporangiaceae</taxon>
        <taxon>Nonomuraea</taxon>
    </lineage>
</organism>
<dbReference type="PANTHER" id="PTHR30055:SF220">
    <property type="entry name" value="TETR-FAMILY REGULATORY PROTEIN"/>
    <property type="match status" value="1"/>
</dbReference>
<evidence type="ECO:0000313" key="4">
    <source>
        <dbReference type="EMBL" id="MCP2360066.1"/>
    </source>
</evidence>
<protein>
    <submittedName>
        <fullName evidence="4">AcrR family transcriptional regulator</fullName>
    </submittedName>
</protein>
<dbReference type="SUPFAM" id="SSF48498">
    <property type="entry name" value="Tetracyclin repressor-like, C-terminal domain"/>
    <property type="match status" value="1"/>
</dbReference>
<reference evidence="4" key="1">
    <citation type="submission" date="2022-06" db="EMBL/GenBank/DDBJ databases">
        <title>Sequencing the genomes of 1000 actinobacteria strains.</title>
        <authorList>
            <person name="Klenk H.-P."/>
        </authorList>
    </citation>
    <scope>NUCLEOTIDE SEQUENCE</scope>
    <source>
        <strain evidence="4">DSM 46694</strain>
    </source>
</reference>
<keyword evidence="1 2" id="KW-0238">DNA-binding</keyword>
<dbReference type="InterPro" id="IPR001647">
    <property type="entry name" value="HTH_TetR"/>
</dbReference>
<dbReference type="Pfam" id="PF00440">
    <property type="entry name" value="TetR_N"/>
    <property type="match status" value="1"/>
</dbReference>
<dbReference type="AlphaFoldDB" id="A0A9X2GJK7"/>
<evidence type="ECO:0000256" key="2">
    <source>
        <dbReference type="PROSITE-ProRule" id="PRU00335"/>
    </source>
</evidence>
<dbReference type="EMBL" id="JAMZEB010000002">
    <property type="protein sequence ID" value="MCP2360066.1"/>
    <property type="molecule type" value="Genomic_DNA"/>
</dbReference>
<comment type="caution">
    <text evidence="4">The sequence shown here is derived from an EMBL/GenBank/DDBJ whole genome shotgun (WGS) entry which is preliminary data.</text>
</comment>
<proteinExistence type="predicted"/>
<dbReference type="PANTHER" id="PTHR30055">
    <property type="entry name" value="HTH-TYPE TRANSCRIPTIONAL REGULATOR RUTR"/>
    <property type="match status" value="1"/>
</dbReference>
<feature type="domain" description="HTH tetR-type" evidence="3">
    <location>
        <begin position="5"/>
        <end position="65"/>
    </location>
</feature>
<dbReference type="PROSITE" id="PS50977">
    <property type="entry name" value="HTH_TETR_2"/>
    <property type="match status" value="1"/>
</dbReference>